<organism evidence="4">
    <name type="scientific">Echinostoma caproni</name>
    <dbReference type="NCBI Taxonomy" id="27848"/>
    <lineage>
        <taxon>Eukaryota</taxon>
        <taxon>Metazoa</taxon>
        <taxon>Spiralia</taxon>
        <taxon>Lophotrochozoa</taxon>
        <taxon>Platyhelminthes</taxon>
        <taxon>Trematoda</taxon>
        <taxon>Digenea</taxon>
        <taxon>Plagiorchiida</taxon>
        <taxon>Echinostomata</taxon>
        <taxon>Echinostomatoidea</taxon>
        <taxon>Echinostomatidae</taxon>
        <taxon>Echinostoma</taxon>
    </lineage>
</organism>
<sequence>MGDLNAQGHTGKPKPMRDLASKASSIPDPVGLGLTTALGLHSQWTIWHGQCLLGAAVSTALTTCIRIPDQFKDHTPCLTYKVF</sequence>
<dbReference type="WBParaSite" id="ECPE_0001170101-mRNA-1">
    <property type="protein sequence ID" value="ECPE_0001170101-mRNA-1"/>
    <property type="gene ID" value="ECPE_0001170101"/>
</dbReference>
<dbReference type="EMBL" id="UZAN01051272">
    <property type="protein sequence ID" value="VDP88797.1"/>
    <property type="molecule type" value="Genomic_DNA"/>
</dbReference>
<evidence type="ECO:0000313" key="3">
    <source>
        <dbReference type="Proteomes" id="UP000272942"/>
    </source>
</evidence>
<name>A0A183AXI1_9TREM</name>
<dbReference type="AlphaFoldDB" id="A0A183AXI1"/>
<evidence type="ECO:0000256" key="1">
    <source>
        <dbReference type="SAM" id="MobiDB-lite"/>
    </source>
</evidence>
<evidence type="ECO:0000313" key="4">
    <source>
        <dbReference type="WBParaSite" id="ECPE_0001170101-mRNA-1"/>
    </source>
</evidence>
<dbReference type="Proteomes" id="UP000272942">
    <property type="component" value="Unassembled WGS sequence"/>
</dbReference>
<protein>
    <submittedName>
        <fullName evidence="2 4">Uncharacterized protein</fullName>
    </submittedName>
</protein>
<evidence type="ECO:0000313" key="2">
    <source>
        <dbReference type="EMBL" id="VDP88797.1"/>
    </source>
</evidence>
<accession>A0A183AXI1</accession>
<reference evidence="2 3" key="2">
    <citation type="submission" date="2018-11" db="EMBL/GenBank/DDBJ databases">
        <authorList>
            <consortium name="Pathogen Informatics"/>
        </authorList>
    </citation>
    <scope>NUCLEOTIDE SEQUENCE [LARGE SCALE GENOMIC DNA]</scope>
    <source>
        <strain evidence="2 3">Egypt</strain>
    </source>
</reference>
<gene>
    <name evidence="2" type="ORF">ECPE_LOCUS11666</name>
</gene>
<keyword evidence="3" id="KW-1185">Reference proteome</keyword>
<feature type="region of interest" description="Disordered" evidence="1">
    <location>
        <begin position="1"/>
        <end position="24"/>
    </location>
</feature>
<reference evidence="4" key="1">
    <citation type="submission" date="2016-06" db="UniProtKB">
        <authorList>
            <consortium name="WormBaseParasite"/>
        </authorList>
    </citation>
    <scope>IDENTIFICATION</scope>
</reference>
<proteinExistence type="predicted"/>